<evidence type="ECO:0000313" key="2">
    <source>
        <dbReference type="EMBL" id="KAH1181730.1"/>
    </source>
</evidence>
<proteinExistence type="predicted"/>
<keyword evidence="3" id="KW-1185">Reference proteome</keyword>
<feature type="region of interest" description="Disordered" evidence="1">
    <location>
        <begin position="109"/>
        <end position="133"/>
    </location>
</feature>
<accession>A0A9D3XMD6</accession>
<reference evidence="2" key="1">
    <citation type="submission" date="2021-09" db="EMBL/GenBank/DDBJ databases">
        <title>The genome of Mauremys mutica provides insights into the evolution of semi-aquatic lifestyle.</title>
        <authorList>
            <person name="Gong S."/>
            <person name="Gao Y."/>
        </authorList>
    </citation>
    <scope>NUCLEOTIDE SEQUENCE</scope>
    <source>
        <strain evidence="2">MM-2020</strain>
        <tissue evidence="2">Muscle</tissue>
    </source>
</reference>
<organism evidence="2 3">
    <name type="scientific">Mauremys mutica</name>
    <name type="common">yellowpond turtle</name>
    <dbReference type="NCBI Taxonomy" id="74926"/>
    <lineage>
        <taxon>Eukaryota</taxon>
        <taxon>Metazoa</taxon>
        <taxon>Chordata</taxon>
        <taxon>Craniata</taxon>
        <taxon>Vertebrata</taxon>
        <taxon>Euteleostomi</taxon>
        <taxon>Archelosauria</taxon>
        <taxon>Testudinata</taxon>
        <taxon>Testudines</taxon>
        <taxon>Cryptodira</taxon>
        <taxon>Durocryptodira</taxon>
        <taxon>Testudinoidea</taxon>
        <taxon>Geoemydidae</taxon>
        <taxon>Geoemydinae</taxon>
        <taxon>Mauremys</taxon>
    </lineage>
</organism>
<comment type="caution">
    <text evidence="2">The sequence shown here is derived from an EMBL/GenBank/DDBJ whole genome shotgun (WGS) entry which is preliminary data.</text>
</comment>
<dbReference type="EMBL" id="JAHDVG010000468">
    <property type="protein sequence ID" value="KAH1181730.1"/>
    <property type="molecule type" value="Genomic_DNA"/>
</dbReference>
<sequence>MLEGSPGESEDTEREALGRKYLGWQEVAIKQLYMTSPEQGAGTGAGYTAHKHPCSRARSVQTGGYCAPSIPQLTQGPEASLQTVCKSAWPSAAPGSGATNYLPLPLHQRPLQHRDSSPPTEMPSGSSQESGAGWVHRTDNWRCWARRVWALSDCACCRACSISKGASQEAARQRKPQATS</sequence>
<dbReference type="Proteomes" id="UP000827986">
    <property type="component" value="Unassembled WGS sequence"/>
</dbReference>
<gene>
    <name evidence="2" type="ORF">KIL84_005456</name>
</gene>
<dbReference type="AlphaFoldDB" id="A0A9D3XMD6"/>
<evidence type="ECO:0000256" key="1">
    <source>
        <dbReference type="SAM" id="MobiDB-lite"/>
    </source>
</evidence>
<protein>
    <submittedName>
        <fullName evidence="2">Uncharacterized protein</fullName>
    </submittedName>
</protein>
<feature type="compositionally biased region" description="Polar residues" evidence="1">
    <location>
        <begin position="117"/>
        <end position="130"/>
    </location>
</feature>
<name>A0A9D3XMD6_9SAUR</name>
<evidence type="ECO:0000313" key="3">
    <source>
        <dbReference type="Proteomes" id="UP000827986"/>
    </source>
</evidence>